<comment type="caution">
    <text evidence="2">The sequence shown here is derived from an EMBL/GenBank/DDBJ whole genome shotgun (WGS) entry which is preliminary data.</text>
</comment>
<dbReference type="RefSeq" id="WP_125976765.1">
    <property type="nucleotide sequence ID" value="NZ_BAAADY010000003.1"/>
</dbReference>
<dbReference type="InterPro" id="IPR056362">
    <property type="entry name" value="AtuA-like_ferredoxin_dom"/>
</dbReference>
<keyword evidence="3" id="KW-1185">Reference proteome</keyword>
<reference evidence="2 3" key="1">
    <citation type="submission" date="2020-03" db="EMBL/GenBank/DDBJ databases">
        <title>Genomic Encyclopedia of Type Strains, Phase IV (KMG-IV): sequencing the most valuable type-strain genomes for metagenomic binning, comparative biology and taxonomic classification.</title>
        <authorList>
            <person name="Goeker M."/>
        </authorList>
    </citation>
    <scope>NUCLEOTIDE SEQUENCE [LARGE SCALE GENOMIC DNA]</scope>
    <source>
        <strain evidence="2 3">DSM 7225</strain>
    </source>
</reference>
<sequence>MLLGDIAHVRTGDKGDLSQFSVIAFDPADYPRLLAAVTVPRVLAHLAGLRVRQATRYALPGLGALNFVLEGALSGGVTRSLALDAHGKSLGAQLLDLPIDDALRVEDAE</sequence>
<evidence type="ECO:0000313" key="3">
    <source>
        <dbReference type="Proteomes" id="UP000531251"/>
    </source>
</evidence>
<organism evidence="2 3">
    <name type="scientific">Sphingomonas trueperi</name>
    <dbReference type="NCBI Taxonomy" id="53317"/>
    <lineage>
        <taxon>Bacteria</taxon>
        <taxon>Pseudomonadati</taxon>
        <taxon>Pseudomonadota</taxon>
        <taxon>Alphaproteobacteria</taxon>
        <taxon>Sphingomonadales</taxon>
        <taxon>Sphingomonadaceae</taxon>
        <taxon>Sphingomonas</taxon>
    </lineage>
</organism>
<dbReference type="PANTHER" id="PTHR47708:SF2">
    <property type="entry name" value="SI:CH73-132F6.5"/>
    <property type="match status" value="1"/>
</dbReference>
<protein>
    <recommendedName>
        <fullName evidence="1">AtuA-like ferredoxin-fold domain-containing protein</fullName>
    </recommendedName>
</protein>
<dbReference type="Pfam" id="PF23544">
    <property type="entry name" value="AtuA_ferredoxin"/>
    <property type="match status" value="1"/>
</dbReference>
<dbReference type="PANTHER" id="PTHR47708">
    <property type="match status" value="1"/>
</dbReference>
<dbReference type="Proteomes" id="UP000531251">
    <property type="component" value="Unassembled WGS sequence"/>
</dbReference>
<dbReference type="EMBL" id="JAATJB010000007">
    <property type="protein sequence ID" value="NJB98168.1"/>
    <property type="molecule type" value="Genomic_DNA"/>
</dbReference>
<gene>
    <name evidence="2" type="ORF">GGR89_002499</name>
</gene>
<dbReference type="AlphaFoldDB" id="A0A7X5XZC2"/>
<feature type="domain" description="AtuA-like ferredoxin-fold" evidence="1">
    <location>
        <begin position="2"/>
        <end position="99"/>
    </location>
</feature>
<proteinExistence type="predicted"/>
<name>A0A7X5XZC2_9SPHN</name>
<accession>A0A7X5XZC2</accession>
<evidence type="ECO:0000313" key="2">
    <source>
        <dbReference type="EMBL" id="NJB98168.1"/>
    </source>
</evidence>
<evidence type="ECO:0000259" key="1">
    <source>
        <dbReference type="Pfam" id="PF23544"/>
    </source>
</evidence>